<sequence length="215" mass="22461">MSTLAAALLLAAAQAGPTLAEVERMAPVDAGRAVLAGRDHRPIAAIEILPPGGLQPPATIDVDLHERPVRVAGGCERGTWRALFAHPNQPRAQARPQQVYRMTRVTLVAEGGCPDTGYVHVNPGLDAAAALRALSRLPALGQTRIACIDRTASGFCDSGDDALRAKLLALEPRVVTASGGDVLVWLGEGATFTEVRLPPDAAGVVQVERRIPAPA</sequence>
<reference evidence="2 3" key="1">
    <citation type="submission" date="2019-04" db="EMBL/GenBank/DDBJ databases">
        <authorList>
            <person name="Yang Y."/>
            <person name="Wei D."/>
        </authorList>
    </citation>
    <scope>NUCLEOTIDE SEQUENCE [LARGE SCALE GENOMIC DNA]</scope>
    <source>
        <strain evidence="2 3">L-1-4w-11</strain>
    </source>
</reference>
<evidence type="ECO:0000313" key="2">
    <source>
        <dbReference type="EMBL" id="TKD50419.1"/>
    </source>
</evidence>
<proteinExistence type="predicted"/>
<dbReference type="OrthoDB" id="7569442at2"/>
<dbReference type="Proteomes" id="UP000309138">
    <property type="component" value="Unassembled WGS sequence"/>
</dbReference>
<name>A0A4U1L0X6_9SPHN</name>
<dbReference type="AlphaFoldDB" id="A0A4U1L0X6"/>
<keyword evidence="1" id="KW-0732">Signal</keyword>
<comment type="caution">
    <text evidence="2">The sequence shown here is derived from an EMBL/GenBank/DDBJ whole genome shotgun (WGS) entry which is preliminary data.</text>
</comment>
<keyword evidence="3" id="KW-1185">Reference proteome</keyword>
<dbReference type="EMBL" id="SWKR01000002">
    <property type="protein sequence ID" value="TKD50419.1"/>
    <property type="molecule type" value="Genomic_DNA"/>
</dbReference>
<protein>
    <submittedName>
        <fullName evidence="2">Uncharacterized protein</fullName>
    </submittedName>
</protein>
<feature type="signal peptide" evidence="1">
    <location>
        <begin position="1"/>
        <end position="20"/>
    </location>
</feature>
<accession>A0A4U1L0X6</accession>
<gene>
    <name evidence="2" type="ORF">FBR43_06315</name>
</gene>
<evidence type="ECO:0000256" key="1">
    <source>
        <dbReference type="SAM" id="SignalP"/>
    </source>
</evidence>
<dbReference type="RefSeq" id="WP_136942359.1">
    <property type="nucleotide sequence ID" value="NZ_SWKR01000002.1"/>
</dbReference>
<feature type="chain" id="PRO_5020753478" evidence="1">
    <location>
        <begin position="21"/>
        <end position="215"/>
    </location>
</feature>
<organism evidence="2 3">
    <name type="scientific">Sphingomonas baiyangensis</name>
    <dbReference type="NCBI Taxonomy" id="2572576"/>
    <lineage>
        <taxon>Bacteria</taxon>
        <taxon>Pseudomonadati</taxon>
        <taxon>Pseudomonadota</taxon>
        <taxon>Alphaproteobacteria</taxon>
        <taxon>Sphingomonadales</taxon>
        <taxon>Sphingomonadaceae</taxon>
        <taxon>Sphingomonas</taxon>
    </lineage>
</organism>
<evidence type="ECO:0000313" key="3">
    <source>
        <dbReference type="Proteomes" id="UP000309138"/>
    </source>
</evidence>